<dbReference type="RefSeq" id="WP_116569923.1">
    <property type="nucleotide sequence ID" value="NZ_QDKP01000065.1"/>
</dbReference>
<feature type="transmembrane region" description="Helical" evidence="1">
    <location>
        <begin position="314"/>
        <end position="333"/>
    </location>
</feature>
<dbReference type="AlphaFoldDB" id="A0A2T9IXC3"/>
<dbReference type="InterPro" id="IPR050879">
    <property type="entry name" value="Acyltransferase_3"/>
</dbReference>
<dbReference type="GO" id="GO:0016747">
    <property type="term" value="F:acyltransferase activity, transferring groups other than amino-acyl groups"/>
    <property type="evidence" value="ECO:0007669"/>
    <property type="project" value="InterPro"/>
</dbReference>
<feature type="transmembrane region" description="Helical" evidence="1">
    <location>
        <begin position="205"/>
        <end position="221"/>
    </location>
</feature>
<feature type="transmembrane region" description="Helical" evidence="1">
    <location>
        <begin position="249"/>
        <end position="268"/>
    </location>
</feature>
<dbReference type="GO" id="GO:0016020">
    <property type="term" value="C:membrane"/>
    <property type="evidence" value="ECO:0007669"/>
    <property type="project" value="TreeGrafter"/>
</dbReference>
<feature type="transmembrane region" description="Helical" evidence="1">
    <location>
        <begin position="156"/>
        <end position="175"/>
    </location>
</feature>
<feature type="transmembrane region" description="Helical" evidence="1">
    <location>
        <begin position="288"/>
        <end position="308"/>
    </location>
</feature>
<dbReference type="EMBL" id="QDKP01000065">
    <property type="protein sequence ID" value="PVM71675.1"/>
    <property type="molecule type" value="Genomic_DNA"/>
</dbReference>
<accession>A0A2T9IXC3</accession>
<evidence type="ECO:0000259" key="2">
    <source>
        <dbReference type="Pfam" id="PF01757"/>
    </source>
</evidence>
<feature type="transmembrane region" description="Helical" evidence="1">
    <location>
        <begin position="228"/>
        <end position="243"/>
    </location>
</feature>
<dbReference type="Proteomes" id="UP000244913">
    <property type="component" value="Unassembled WGS sequence"/>
</dbReference>
<evidence type="ECO:0000313" key="3">
    <source>
        <dbReference type="EMBL" id="PVM71675.1"/>
    </source>
</evidence>
<proteinExistence type="predicted"/>
<protein>
    <recommendedName>
        <fullName evidence="2">Acyltransferase 3 domain-containing protein</fullName>
    </recommendedName>
</protein>
<gene>
    <name evidence="3" type="ORF">DDF65_23500</name>
</gene>
<keyword evidence="4" id="KW-1185">Reference proteome</keyword>
<evidence type="ECO:0000256" key="1">
    <source>
        <dbReference type="SAM" id="Phobius"/>
    </source>
</evidence>
<name>A0A2T9IXC3_9CAUL</name>
<evidence type="ECO:0000313" key="4">
    <source>
        <dbReference type="Proteomes" id="UP000244913"/>
    </source>
</evidence>
<feature type="transmembrane region" description="Helical" evidence="1">
    <location>
        <begin position="12"/>
        <end position="32"/>
    </location>
</feature>
<dbReference type="PANTHER" id="PTHR23028">
    <property type="entry name" value="ACETYLTRANSFERASE"/>
    <property type="match status" value="1"/>
</dbReference>
<feature type="transmembrane region" description="Helical" evidence="1">
    <location>
        <begin position="82"/>
        <end position="101"/>
    </location>
</feature>
<feature type="domain" description="Acyltransferase 3" evidence="2">
    <location>
        <begin position="10"/>
        <end position="338"/>
    </location>
</feature>
<dbReference type="Pfam" id="PF01757">
    <property type="entry name" value="Acyl_transf_3"/>
    <property type="match status" value="1"/>
</dbReference>
<dbReference type="InterPro" id="IPR002656">
    <property type="entry name" value="Acyl_transf_3_dom"/>
</dbReference>
<reference evidence="3 4" key="1">
    <citation type="submission" date="2018-04" db="EMBL/GenBank/DDBJ databases">
        <title>The genome sequence of Caulobacter sp. 736.</title>
        <authorList>
            <person name="Gao J."/>
            <person name="Sun J."/>
        </authorList>
    </citation>
    <scope>NUCLEOTIDE SEQUENCE [LARGE SCALE GENOMIC DNA]</scope>
    <source>
        <strain evidence="3 4">736</strain>
    </source>
</reference>
<dbReference type="PANTHER" id="PTHR23028:SF53">
    <property type="entry name" value="ACYL_TRANSF_3 DOMAIN-CONTAINING PROTEIN"/>
    <property type="match status" value="1"/>
</dbReference>
<feature type="transmembrane region" description="Helical" evidence="1">
    <location>
        <begin position="44"/>
        <end position="61"/>
    </location>
</feature>
<dbReference type="GO" id="GO:0000271">
    <property type="term" value="P:polysaccharide biosynthetic process"/>
    <property type="evidence" value="ECO:0007669"/>
    <property type="project" value="TreeGrafter"/>
</dbReference>
<feature type="transmembrane region" description="Helical" evidence="1">
    <location>
        <begin position="182"/>
        <end position="199"/>
    </location>
</feature>
<organism evidence="3 4">
    <name type="scientific">Caulobacter radicis</name>
    <dbReference type="NCBI Taxonomy" id="2172650"/>
    <lineage>
        <taxon>Bacteria</taxon>
        <taxon>Pseudomonadati</taxon>
        <taxon>Pseudomonadota</taxon>
        <taxon>Alphaproteobacteria</taxon>
        <taxon>Caulobacterales</taxon>
        <taxon>Caulobacteraceae</taxon>
        <taxon>Caulobacter</taxon>
    </lineage>
</organism>
<comment type="caution">
    <text evidence="3">The sequence shown here is derived from an EMBL/GenBank/DDBJ whole genome shotgun (WGS) entry which is preliminary data.</text>
</comment>
<keyword evidence="1" id="KW-0472">Membrane</keyword>
<keyword evidence="1" id="KW-0812">Transmembrane</keyword>
<keyword evidence="1" id="KW-1133">Transmembrane helix</keyword>
<sequence>MSEPIKPKIAALEGLRGLMAVWVVLGHVSLTFGWRLPGIDQNTLAVDVFILLSGFVIARLIDQKQEPYAPYILRRAFRLFPLYLAVLAVSTALLGVQGEAWERVQALSPANLGRSGLVDMARAHLPLHLATHLPLAQGIVPSSLLPRAAYTLVGQAWSISLEWQFYLLAPFMVWAVKARRRWLLLGAAVALLLLAAPLFSKAYLGAKILHFVVGGASYFALERRFDKWALGVLAAACLGVVLMDGAPQLIVLAIWLCVIAAVGGRLPLAGPSIDRLLSSAPLKRLGEISYSIYLVHMIPLYGVIVILGRMGVPAAQLGAWAAPLTLVLTYLIATATYRFIERPGIDLGAAVTRGWAQKASSGSRGSAPAHQAP</sequence>